<accession>A0A097P8V1</accession>
<dbReference type="KEGG" id="vg:26382469"/>
<name>A0A097P8V1_9ABAC</name>
<dbReference type="Proteomes" id="UP000201917">
    <property type="component" value="Segment"/>
</dbReference>
<dbReference type="RefSeq" id="YP_009186705.1">
    <property type="nucleotide sequence ID" value="NC_028636.1"/>
</dbReference>
<dbReference type="GeneID" id="26382469"/>
<keyword evidence="2" id="KW-1185">Reference proteome</keyword>
<reference evidence="1 2" key="1">
    <citation type="journal article" date="2014" name="PLoS ONE">
        <title>Genomic Sequencing and Analysis of Sucra jujuba Nucleopolyhedrovirus.</title>
        <authorList>
            <person name="Liu X."/>
            <person name="Yin F."/>
            <person name="Zhu Z."/>
            <person name="Hou D."/>
            <person name="Wang J."/>
            <person name="Zhang L."/>
            <person name="Wang M."/>
            <person name="Wang H."/>
            <person name="Hu Z."/>
            <person name="Deng F."/>
        </authorList>
    </citation>
    <scope>NUCLEOTIDE SEQUENCE [LARGE SCALE GENOMIC DNA]</scope>
    <source>
        <strain evidence="1">473</strain>
    </source>
</reference>
<dbReference type="EMBL" id="KJ676450">
    <property type="protein sequence ID" value="AIU41253.1"/>
    <property type="molecule type" value="Genomic_DNA"/>
</dbReference>
<proteinExistence type="predicted"/>
<protein>
    <submittedName>
        <fullName evidence="1">Orf14</fullName>
    </submittedName>
</protein>
<organism evidence="1 2">
    <name type="scientific">Sucra jujuba nucleopolyhedrovirus</name>
    <dbReference type="NCBI Taxonomy" id="1563660"/>
    <lineage>
        <taxon>Viruses</taxon>
        <taxon>Viruses incertae sedis</taxon>
        <taxon>Naldaviricetes</taxon>
        <taxon>Lefavirales</taxon>
        <taxon>Baculoviridae</taxon>
        <taxon>Alphabaculovirus</taxon>
        <taxon>Alphabaculovirus sujujubae</taxon>
    </lineage>
</organism>
<sequence length="83" mass="9460">MMSCQSWMMKYFTKVCNRSNLALPFDQSVNPVSFSMISSHDVMLKLDDEIFYKSLNQSNLALPFDQSVNPVSFSMISSHDLIA</sequence>
<evidence type="ECO:0000313" key="2">
    <source>
        <dbReference type="Proteomes" id="UP000201917"/>
    </source>
</evidence>
<evidence type="ECO:0000313" key="1">
    <source>
        <dbReference type="EMBL" id="AIU41253.1"/>
    </source>
</evidence>